<gene>
    <name evidence="3" type="ORF">B0A52_00432</name>
</gene>
<proteinExistence type="predicted"/>
<feature type="signal peptide" evidence="2">
    <location>
        <begin position="1"/>
        <end position="18"/>
    </location>
</feature>
<evidence type="ECO:0000256" key="1">
    <source>
        <dbReference type="SAM" id="MobiDB-lite"/>
    </source>
</evidence>
<reference evidence="3 4" key="1">
    <citation type="submission" date="2017-03" db="EMBL/GenBank/DDBJ databases">
        <title>Genomes of endolithic fungi from Antarctica.</title>
        <authorList>
            <person name="Coleine C."/>
            <person name="Masonjones S."/>
            <person name="Stajich J.E."/>
        </authorList>
    </citation>
    <scope>NUCLEOTIDE SEQUENCE [LARGE SCALE GENOMIC DNA]</scope>
    <source>
        <strain evidence="3 4">CCFEE 6314</strain>
    </source>
</reference>
<feature type="region of interest" description="Disordered" evidence="1">
    <location>
        <begin position="74"/>
        <end position="93"/>
    </location>
</feature>
<dbReference type="Proteomes" id="UP000288859">
    <property type="component" value="Unassembled WGS sequence"/>
</dbReference>
<evidence type="ECO:0000313" key="4">
    <source>
        <dbReference type="Proteomes" id="UP000288859"/>
    </source>
</evidence>
<comment type="caution">
    <text evidence="3">The sequence shown here is derived from an EMBL/GenBank/DDBJ whole genome shotgun (WGS) entry which is preliminary data.</text>
</comment>
<accession>A0A438NK28</accession>
<dbReference type="OrthoDB" id="10319438at2759"/>
<sequence>MRLTASLSIFLLYTSVLSDRVGDDPDTTVRSTTTLHSTVTIDHYNGPTSRPWASPLAGGVPKWHWRGSHGFGSSNHAVGVGRHDGGNDDDDGEHQVAEIQDLEGLVGNPGSVSVWLTSTAQPVSNAARSNHRPAPFFGLLTSLVKVTVGASEPNVNCYSEGDEVANPAARADLVKRSGHVTRKYHHHHHNNTAISLRPHRMFSMLAPWLSVGTASRHMADPRTEHGGLKVKNREVADQETRQNGHRVGQNDDAVMGLVDVPCIKVERDIDANQSKNANEALGLGSALVSAWEKAKAIWS</sequence>
<evidence type="ECO:0000313" key="3">
    <source>
        <dbReference type="EMBL" id="RVX76075.1"/>
    </source>
</evidence>
<organism evidence="3 4">
    <name type="scientific">Exophiala mesophila</name>
    <name type="common">Black yeast-like fungus</name>
    <dbReference type="NCBI Taxonomy" id="212818"/>
    <lineage>
        <taxon>Eukaryota</taxon>
        <taxon>Fungi</taxon>
        <taxon>Dikarya</taxon>
        <taxon>Ascomycota</taxon>
        <taxon>Pezizomycotina</taxon>
        <taxon>Eurotiomycetes</taxon>
        <taxon>Chaetothyriomycetidae</taxon>
        <taxon>Chaetothyriales</taxon>
        <taxon>Herpotrichiellaceae</taxon>
        <taxon>Exophiala</taxon>
    </lineage>
</organism>
<dbReference type="VEuPathDB" id="FungiDB:PV10_01585"/>
<dbReference type="AlphaFoldDB" id="A0A438NK28"/>
<evidence type="ECO:0000256" key="2">
    <source>
        <dbReference type="SAM" id="SignalP"/>
    </source>
</evidence>
<keyword evidence="2" id="KW-0732">Signal</keyword>
<dbReference type="EMBL" id="NAJM01000001">
    <property type="protein sequence ID" value="RVX76075.1"/>
    <property type="molecule type" value="Genomic_DNA"/>
</dbReference>
<protein>
    <submittedName>
        <fullName evidence="3">Uncharacterized protein</fullName>
    </submittedName>
</protein>
<feature type="chain" id="PRO_5019022535" evidence="2">
    <location>
        <begin position="19"/>
        <end position="299"/>
    </location>
</feature>
<name>A0A438NK28_EXOME</name>